<dbReference type="FunFam" id="3.80.10.10:FF:000296">
    <property type="entry name" value="mRNA export factor MEX67"/>
    <property type="match status" value="1"/>
</dbReference>
<keyword evidence="3" id="KW-0813">Transport</keyword>
<dbReference type="PROSITE" id="PS51450">
    <property type="entry name" value="LRR"/>
    <property type="match status" value="1"/>
</dbReference>
<dbReference type="InterPro" id="IPR040736">
    <property type="entry name" value="Mex67_RRM"/>
</dbReference>
<dbReference type="Gene3D" id="3.80.10.10">
    <property type="entry name" value="Ribonuclease Inhibitor"/>
    <property type="match status" value="1"/>
</dbReference>
<dbReference type="FunFam" id="3.10.450.50:FF:000013">
    <property type="entry name" value="mRNA export factor mex67"/>
    <property type="match status" value="1"/>
</dbReference>
<feature type="domain" description="TAP-C" evidence="13">
    <location>
        <begin position="612"/>
        <end position="670"/>
    </location>
</feature>
<comment type="subcellular location">
    <subcellularLocation>
        <location evidence="1">Nucleus</location>
    </subcellularLocation>
</comment>
<feature type="non-terminal residue" evidence="14">
    <location>
        <position position="675"/>
    </location>
</feature>
<feature type="non-terminal residue" evidence="14">
    <location>
        <position position="1"/>
    </location>
</feature>
<sequence>MAQRPTASQRASTPASRSRNVSPMLRGVGRGGIQKRRGGPVKVDRDGDLVMDAATTSDRNKSSGGRHDGSSSNRGGRMAGQGRGNLGTQRSQQAILRGLSTQQANVLEAHIIRPTSTTIRVDGLKSSKAASNPDGGLDSLLAFLERKASGPDAKSNRTVKIKKSHVEGDSVIITVSPQDAAAILKLDKFSFAGASLSIRSHETSTAPRSNKTGERVTEISKSAKEIQDQIRGILSARYDPSLKLLNLAALGRDPGLLQMGIFDECNTISKLFPVLMVVCDRLFSSREEKRNAIMSITLADNELEDLSKVTTLAQTFPDLKNLDLSQNNLRDLRSLELWRWKFRHLENLVMTGNPIESSYPDYKVDILRWYPNLQILNGVQVRSAEEIAAALEAVKSPIPISGPDFRDAGQIGEDFVRQFLSLYDSDRTALIMAFYDSKSLFSLFINMSAPRDSQHSSPVPPWAPYTKHSRNLVKITHLPARMSRRYCGVEQIRPLWSNLPATRHPDLSTQADKYVIDCHSLPGLADPTGQSVRGVDGLILSMHGEFEELPSSSSEKSLRSFSRTFVLGPGLPGGPPIRVVSDLLVLRAWAPLPLPSITANDIGPPNHHAEQQNQEAIIMQLAERTGMTPAYAMLCLTETGWDIEKAFAAFVANKLTLCKDKLPQDAFSPGIRVGL</sequence>
<dbReference type="Gene3D" id="1.10.8.10">
    <property type="entry name" value="DNA helicase RuvA subunit, C-terminal domain"/>
    <property type="match status" value="1"/>
</dbReference>
<feature type="region of interest" description="Disordered" evidence="11">
    <location>
        <begin position="1"/>
        <end position="89"/>
    </location>
</feature>
<dbReference type="EMBL" id="NCSJ02000342">
    <property type="protein sequence ID" value="RFU25341.1"/>
    <property type="molecule type" value="Genomic_DNA"/>
</dbReference>
<keyword evidence="15" id="KW-1185">Reference proteome</keyword>
<dbReference type="Proteomes" id="UP000258309">
    <property type="component" value="Unassembled WGS sequence"/>
</dbReference>
<protein>
    <recommendedName>
        <fullName evidence="10">mRNA export factor MEX67</fullName>
    </recommendedName>
</protein>
<dbReference type="SUPFAM" id="SSF54427">
    <property type="entry name" value="NTF2-like"/>
    <property type="match status" value="1"/>
</dbReference>
<dbReference type="SMART" id="SM00804">
    <property type="entry name" value="TAP_C"/>
    <property type="match status" value="1"/>
</dbReference>
<reference evidence="14 15" key="1">
    <citation type="submission" date="2018-05" db="EMBL/GenBank/DDBJ databases">
        <title>Draft genome sequence of Scytalidium lignicola DSM 105466, a ubiquitous saprotrophic fungus.</title>
        <authorList>
            <person name="Buettner E."/>
            <person name="Gebauer A.M."/>
            <person name="Hofrichter M."/>
            <person name="Liers C."/>
            <person name="Kellner H."/>
        </authorList>
    </citation>
    <scope>NUCLEOTIDE SEQUENCE [LARGE SCALE GENOMIC DNA]</scope>
    <source>
        <strain evidence="14 15">DSM 105466</strain>
    </source>
</reference>
<gene>
    <name evidence="14" type="ORF">B7463_g10995</name>
</gene>
<dbReference type="Pfam" id="PF18444">
    <property type="entry name" value="RRM_9"/>
    <property type="match status" value="1"/>
</dbReference>
<dbReference type="PANTHER" id="PTHR10662">
    <property type="entry name" value="NUCLEAR RNA EXPORT FACTOR"/>
    <property type="match status" value="1"/>
</dbReference>
<dbReference type="PROSITE" id="PS51281">
    <property type="entry name" value="TAP_C"/>
    <property type="match status" value="1"/>
</dbReference>
<comment type="caution">
    <text evidence="14">The sequence shown here is derived from an EMBL/GenBank/DDBJ whole genome shotgun (WGS) entry which is preliminary data.</text>
</comment>
<keyword evidence="4" id="KW-0963">Cytoplasm</keyword>
<keyword evidence="5" id="KW-0433">Leucine-rich repeat</keyword>
<feature type="compositionally biased region" description="Polar residues" evidence="11">
    <location>
        <begin position="1"/>
        <end position="21"/>
    </location>
</feature>
<keyword evidence="8" id="KW-0539">Nucleus</keyword>
<evidence type="ECO:0000256" key="5">
    <source>
        <dbReference type="ARBA" id="ARBA00022614"/>
    </source>
</evidence>
<comment type="function">
    <text evidence="9">Involved in the export of mRNA from the nucleus to the cytoplasm.</text>
</comment>
<dbReference type="AlphaFoldDB" id="A0A3E2GW44"/>
<evidence type="ECO:0000256" key="3">
    <source>
        <dbReference type="ARBA" id="ARBA00022448"/>
    </source>
</evidence>
<dbReference type="CDD" id="cd14342">
    <property type="entry name" value="UBA_TAP-C"/>
    <property type="match status" value="1"/>
</dbReference>
<dbReference type="PANTHER" id="PTHR10662:SF22">
    <property type="entry name" value="NUCLEAR RNA EXPORT FACTOR 1"/>
    <property type="match status" value="1"/>
</dbReference>
<dbReference type="SUPFAM" id="SSF52058">
    <property type="entry name" value="L domain-like"/>
    <property type="match status" value="1"/>
</dbReference>
<evidence type="ECO:0000256" key="4">
    <source>
        <dbReference type="ARBA" id="ARBA00022490"/>
    </source>
</evidence>
<evidence type="ECO:0000256" key="8">
    <source>
        <dbReference type="ARBA" id="ARBA00023242"/>
    </source>
</evidence>
<dbReference type="PROSITE" id="PS50177">
    <property type="entry name" value="NTF2_DOMAIN"/>
    <property type="match status" value="1"/>
</dbReference>
<name>A0A3E2GW44_SCYLI</name>
<proteinExistence type="inferred from homology"/>
<evidence type="ECO:0000256" key="9">
    <source>
        <dbReference type="ARBA" id="ARBA00055253"/>
    </source>
</evidence>
<dbReference type="InterPro" id="IPR009060">
    <property type="entry name" value="UBA-like_sf"/>
</dbReference>
<dbReference type="InterPro" id="IPR002075">
    <property type="entry name" value="NTF2_dom"/>
</dbReference>
<evidence type="ECO:0000256" key="10">
    <source>
        <dbReference type="ARBA" id="ARBA00069694"/>
    </source>
</evidence>
<evidence type="ECO:0000256" key="1">
    <source>
        <dbReference type="ARBA" id="ARBA00004123"/>
    </source>
</evidence>
<evidence type="ECO:0000313" key="14">
    <source>
        <dbReference type="EMBL" id="RFU25341.1"/>
    </source>
</evidence>
<comment type="similarity">
    <text evidence="2">Belongs to the NXF family.</text>
</comment>
<accession>A0A3E2GW44</accession>
<organism evidence="14 15">
    <name type="scientific">Scytalidium lignicola</name>
    <name type="common">Hyphomycete</name>
    <dbReference type="NCBI Taxonomy" id="5539"/>
    <lineage>
        <taxon>Eukaryota</taxon>
        <taxon>Fungi</taxon>
        <taxon>Dikarya</taxon>
        <taxon>Ascomycota</taxon>
        <taxon>Pezizomycotina</taxon>
        <taxon>Leotiomycetes</taxon>
        <taxon>Leotiomycetes incertae sedis</taxon>
        <taxon>Scytalidium</taxon>
    </lineage>
</organism>
<dbReference type="InterPro" id="IPR001611">
    <property type="entry name" value="Leu-rich_rpt"/>
</dbReference>
<feature type="compositionally biased region" description="Basic and acidic residues" evidence="11">
    <location>
        <begin position="58"/>
        <end position="69"/>
    </location>
</feature>
<dbReference type="InterPro" id="IPR057125">
    <property type="entry name" value="NXF1/2/3/5-like_LRR"/>
</dbReference>
<keyword evidence="7" id="KW-0509">mRNA transport</keyword>
<evidence type="ECO:0000256" key="11">
    <source>
        <dbReference type="SAM" id="MobiDB-lite"/>
    </source>
</evidence>
<dbReference type="Gene3D" id="3.10.450.50">
    <property type="match status" value="1"/>
</dbReference>
<dbReference type="OrthoDB" id="25872at2759"/>
<evidence type="ECO:0000259" key="12">
    <source>
        <dbReference type="PROSITE" id="PS50177"/>
    </source>
</evidence>
<dbReference type="STRING" id="5539.A0A3E2GW44"/>
<dbReference type="Pfam" id="PF24048">
    <property type="entry name" value="LRR_NXF1-5"/>
    <property type="match status" value="1"/>
</dbReference>
<evidence type="ECO:0000256" key="6">
    <source>
        <dbReference type="ARBA" id="ARBA00022737"/>
    </source>
</evidence>
<dbReference type="Pfam" id="PF03943">
    <property type="entry name" value="TAP_C"/>
    <property type="match status" value="1"/>
</dbReference>
<dbReference type="InterPro" id="IPR018222">
    <property type="entry name" value="Nuclear_transport_factor_2_euk"/>
</dbReference>
<dbReference type="Pfam" id="PF22602">
    <property type="entry name" value="NXF_NTF2"/>
    <property type="match status" value="1"/>
</dbReference>
<dbReference type="InterPro" id="IPR032675">
    <property type="entry name" value="LRR_dom_sf"/>
</dbReference>
<dbReference type="SUPFAM" id="SSF46934">
    <property type="entry name" value="UBA-like"/>
    <property type="match status" value="1"/>
</dbReference>
<dbReference type="GO" id="GO:0016973">
    <property type="term" value="P:poly(A)+ mRNA export from nucleus"/>
    <property type="evidence" value="ECO:0007669"/>
    <property type="project" value="TreeGrafter"/>
</dbReference>
<evidence type="ECO:0000256" key="2">
    <source>
        <dbReference type="ARBA" id="ARBA00009285"/>
    </source>
</evidence>
<evidence type="ECO:0000256" key="7">
    <source>
        <dbReference type="ARBA" id="ARBA00022816"/>
    </source>
</evidence>
<dbReference type="GO" id="GO:0005634">
    <property type="term" value="C:nucleus"/>
    <property type="evidence" value="ECO:0007669"/>
    <property type="project" value="UniProtKB-SubCell"/>
</dbReference>
<feature type="domain" description="NTF2" evidence="12">
    <location>
        <begin position="411"/>
        <end position="586"/>
    </location>
</feature>
<evidence type="ECO:0000259" key="13">
    <source>
        <dbReference type="PROSITE" id="PS51281"/>
    </source>
</evidence>
<dbReference type="InterPro" id="IPR030217">
    <property type="entry name" value="NXF_fam"/>
</dbReference>
<dbReference type="OMA" id="YGGHEAW"/>
<dbReference type="InterPro" id="IPR032710">
    <property type="entry name" value="NTF2-like_dom_sf"/>
</dbReference>
<keyword evidence="6" id="KW-0677">Repeat</keyword>
<evidence type="ECO:0000313" key="15">
    <source>
        <dbReference type="Proteomes" id="UP000258309"/>
    </source>
</evidence>
<dbReference type="GO" id="GO:0003723">
    <property type="term" value="F:RNA binding"/>
    <property type="evidence" value="ECO:0007669"/>
    <property type="project" value="TreeGrafter"/>
</dbReference>
<dbReference type="InterPro" id="IPR005637">
    <property type="entry name" value="TAP_C_dom"/>
</dbReference>